<protein>
    <submittedName>
        <fullName evidence="1">Collagen alpha-3(IX) chain-like</fullName>
    </submittedName>
</protein>
<reference evidence="1 2" key="1">
    <citation type="submission" date="2017-03" db="EMBL/GenBank/DDBJ databases">
        <title>Genome of the blue death feigning beetle - Asbolus verrucosus.</title>
        <authorList>
            <person name="Rider S.D."/>
        </authorList>
    </citation>
    <scope>NUCLEOTIDE SEQUENCE [LARGE SCALE GENOMIC DNA]</scope>
    <source>
        <strain evidence="1">Butters</strain>
        <tissue evidence="1">Head and leg muscle</tissue>
    </source>
</reference>
<proteinExistence type="predicted"/>
<keyword evidence="2" id="KW-1185">Reference proteome</keyword>
<evidence type="ECO:0000313" key="2">
    <source>
        <dbReference type="Proteomes" id="UP000292052"/>
    </source>
</evidence>
<evidence type="ECO:0000313" key="1">
    <source>
        <dbReference type="EMBL" id="RZB40409.1"/>
    </source>
</evidence>
<gene>
    <name evidence="1" type="ORF">BDFB_005798</name>
</gene>
<dbReference type="EMBL" id="QDEB01119089">
    <property type="protein sequence ID" value="RZB40409.1"/>
    <property type="molecule type" value="Genomic_DNA"/>
</dbReference>
<accession>A0A482VBJ8</accession>
<keyword evidence="1" id="KW-0176">Collagen</keyword>
<sequence length="90" mass="10096">TAVLFGANANKVKMRSVSELDIFEEEASPPCADFKIGDDDLQAFDFIRQFSLDIETGHPGVSQTYTEDRLAHHTNHRFGIKTAVYHLVKS</sequence>
<dbReference type="Proteomes" id="UP000292052">
    <property type="component" value="Unassembled WGS sequence"/>
</dbReference>
<name>A0A482VBJ8_ASBVE</name>
<dbReference type="OrthoDB" id="5983381at2759"/>
<organism evidence="1 2">
    <name type="scientific">Asbolus verrucosus</name>
    <name type="common">Desert ironclad beetle</name>
    <dbReference type="NCBI Taxonomy" id="1661398"/>
    <lineage>
        <taxon>Eukaryota</taxon>
        <taxon>Metazoa</taxon>
        <taxon>Ecdysozoa</taxon>
        <taxon>Arthropoda</taxon>
        <taxon>Hexapoda</taxon>
        <taxon>Insecta</taxon>
        <taxon>Pterygota</taxon>
        <taxon>Neoptera</taxon>
        <taxon>Endopterygota</taxon>
        <taxon>Coleoptera</taxon>
        <taxon>Polyphaga</taxon>
        <taxon>Cucujiformia</taxon>
        <taxon>Tenebrionidae</taxon>
        <taxon>Pimeliinae</taxon>
        <taxon>Asbolus</taxon>
    </lineage>
</organism>
<feature type="non-terminal residue" evidence="1">
    <location>
        <position position="1"/>
    </location>
</feature>
<dbReference type="AlphaFoldDB" id="A0A482VBJ8"/>
<dbReference type="STRING" id="1661398.A0A482VBJ8"/>
<comment type="caution">
    <text evidence="1">The sequence shown here is derived from an EMBL/GenBank/DDBJ whole genome shotgun (WGS) entry which is preliminary data.</text>
</comment>
<dbReference type="GO" id="GO:0005581">
    <property type="term" value="C:collagen trimer"/>
    <property type="evidence" value="ECO:0007669"/>
    <property type="project" value="UniProtKB-KW"/>
</dbReference>